<dbReference type="InterPro" id="IPR002822">
    <property type="entry name" value="Ni_insertion"/>
</dbReference>
<accession>A0A9D1PCG8</accession>
<dbReference type="EMBL" id="DXIQ01000042">
    <property type="protein sequence ID" value="HIV38719.1"/>
    <property type="molecule type" value="Genomic_DNA"/>
</dbReference>
<dbReference type="Gene3D" id="3.30.70.1380">
    <property type="entry name" value="Transcriptional regulatory protein pf0864 domain like"/>
    <property type="match status" value="1"/>
</dbReference>
<gene>
    <name evidence="2" type="ORF">H9747_06920</name>
</gene>
<reference evidence="2" key="2">
    <citation type="submission" date="2021-04" db="EMBL/GenBank/DDBJ databases">
        <authorList>
            <person name="Gilroy R."/>
        </authorList>
    </citation>
    <scope>NUCLEOTIDE SEQUENCE</scope>
    <source>
        <strain evidence="2">CHK195-9823</strain>
    </source>
</reference>
<dbReference type="Pfam" id="PF01969">
    <property type="entry name" value="Ni_insertion"/>
    <property type="match status" value="1"/>
</dbReference>
<dbReference type="PANTHER" id="PTHR36566:SF1">
    <property type="entry name" value="PYRIDINIUM-3,5-BISTHIOCARBOXYLIC ACID MONONUCLEOTIDE NICKEL INSERTION PROTEIN"/>
    <property type="match status" value="1"/>
</dbReference>
<proteinExistence type="predicted"/>
<protein>
    <submittedName>
        <fullName evidence="2">LarC family nickel insertion protein</fullName>
    </submittedName>
</protein>
<dbReference type="Proteomes" id="UP000886814">
    <property type="component" value="Unassembled WGS sequence"/>
</dbReference>
<evidence type="ECO:0000313" key="2">
    <source>
        <dbReference type="EMBL" id="HIV38719.1"/>
    </source>
</evidence>
<reference evidence="2" key="1">
    <citation type="journal article" date="2021" name="PeerJ">
        <title>Extensive microbial diversity within the chicken gut microbiome revealed by metagenomics and culture.</title>
        <authorList>
            <person name="Gilroy R."/>
            <person name="Ravi A."/>
            <person name="Getino M."/>
            <person name="Pursley I."/>
            <person name="Horton D.L."/>
            <person name="Alikhan N.F."/>
            <person name="Baker D."/>
            <person name="Gharbi K."/>
            <person name="Hall N."/>
            <person name="Watson M."/>
            <person name="Adriaenssens E.M."/>
            <person name="Foster-Nyarko E."/>
            <person name="Jarju S."/>
            <person name="Secka A."/>
            <person name="Antonio M."/>
            <person name="Oren A."/>
            <person name="Chaudhuri R.R."/>
            <person name="La Ragione R."/>
            <person name="Hildebrand F."/>
            <person name="Pallen M.J."/>
        </authorList>
    </citation>
    <scope>NUCLEOTIDE SEQUENCE</scope>
    <source>
        <strain evidence="2">CHK195-9823</strain>
    </source>
</reference>
<comment type="caution">
    <text evidence="2">The sequence shown here is derived from an EMBL/GenBank/DDBJ whole genome shotgun (WGS) entry which is preliminary data.</text>
</comment>
<evidence type="ECO:0000256" key="1">
    <source>
        <dbReference type="ARBA" id="ARBA00022596"/>
    </source>
</evidence>
<evidence type="ECO:0000313" key="3">
    <source>
        <dbReference type="Proteomes" id="UP000886814"/>
    </source>
</evidence>
<dbReference type="AlphaFoldDB" id="A0A9D1PCG8"/>
<dbReference type="PANTHER" id="PTHR36566">
    <property type="entry name" value="NICKEL INSERTION PROTEIN-RELATED"/>
    <property type="match status" value="1"/>
</dbReference>
<name>A0A9D1PCG8_9FIRM</name>
<keyword evidence="1" id="KW-0533">Nickel</keyword>
<organism evidence="2 3">
    <name type="scientific">Candidatus Blautia stercorigallinarum</name>
    <dbReference type="NCBI Taxonomy" id="2838501"/>
    <lineage>
        <taxon>Bacteria</taxon>
        <taxon>Bacillati</taxon>
        <taxon>Bacillota</taxon>
        <taxon>Clostridia</taxon>
        <taxon>Lachnospirales</taxon>
        <taxon>Lachnospiraceae</taxon>
        <taxon>Blautia</taxon>
    </lineage>
</organism>
<sequence length="385" mass="42940">MRELYIQGKGKIDCGTILSALLGLGADPEKIRERLEKLFSLPVGLKVEKNGKREYVAHITAQYSGEVSWEQAEAYFADRKEENRIKENVCKMTELIREAAQIPADKPFLPLSDRETSLVSLAALAIAMEQMDFFGCRVCELEEGFGTKEGKMVPSEEIMEILGKSSLLVDFSSGDNENFTPGSAAFLAAYGKAAGQTGGKRIAGWALGVSEEGREKGMVRAVILKEASDIPVGEKAKDTVQVLETNVDDCSGEQLGYAIDRLMKAGALDASCFPIFMKKGRPAYMLQVICKKENREELEDIIFRETTSIGLRRYEENRRILPRSFKEITLRDGHKVKIKICCHHGQKFCYPEYDTVRKVCEETGRPYRNVYDEAAALAGGFENDI</sequence>